<evidence type="ECO:0000313" key="3">
    <source>
        <dbReference type="EMBL" id="KDR17248.1"/>
    </source>
</evidence>
<feature type="compositionally biased region" description="Basic residues" evidence="1">
    <location>
        <begin position="303"/>
        <end position="313"/>
    </location>
</feature>
<keyword evidence="4" id="KW-1185">Reference proteome</keyword>
<protein>
    <submittedName>
        <fullName evidence="3">Uncharacterized protein</fullName>
    </submittedName>
</protein>
<keyword evidence="2" id="KW-0472">Membrane</keyword>
<feature type="compositionally biased region" description="Polar residues" evidence="1">
    <location>
        <begin position="256"/>
        <end position="278"/>
    </location>
</feature>
<proteinExistence type="predicted"/>
<sequence>MASGVSLLMYLNSSCVDCSDMGPPPDTILGIPPPPLPAFLQRAPAIDNISTCSVLCDWTAGPGVEYVELPRQGPAMDDTWLLVLISSSVGVLLLGALLALFLLKCKVERSGKGSLQLDGSTLSKANGVKGCEAVLYPCPQSGEAITPDSRVLWAALTPRGTTHHFAAEPPIYHQPHHYHHNVPQYGSTLQHQARSLPPVPTSPLHPPPQVSPYHVTQITHQLPDALPVSFDNSGFVDSDDPTPAVESYQLSELIETSSNTATIGSTNSMRRTPCSSPHASPRPRVSSPTRIEHPNLPPLNLHPSHRGLRRTNVSRRESDASSVSSPVVL</sequence>
<name>A0A067R2J8_ZOONE</name>
<feature type="region of interest" description="Disordered" evidence="1">
    <location>
        <begin position="256"/>
        <end position="329"/>
    </location>
</feature>
<gene>
    <name evidence="3" type="ORF">L798_08813</name>
</gene>
<dbReference type="AlphaFoldDB" id="A0A067R2J8"/>
<organism evidence="3 4">
    <name type="scientific">Zootermopsis nevadensis</name>
    <name type="common">Dampwood termite</name>
    <dbReference type="NCBI Taxonomy" id="136037"/>
    <lineage>
        <taxon>Eukaryota</taxon>
        <taxon>Metazoa</taxon>
        <taxon>Ecdysozoa</taxon>
        <taxon>Arthropoda</taxon>
        <taxon>Hexapoda</taxon>
        <taxon>Insecta</taxon>
        <taxon>Pterygota</taxon>
        <taxon>Neoptera</taxon>
        <taxon>Polyneoptera</taxon>
        <taxon>Dictyoptera</taxon>
        <taxon>Blattodea</taxon>
        <taxon>Blattoidea</taxon>
        <taxon>Termitoidae</taxon>
        <taxon>Termopsidae</taxon>
        <taxon>Zootermopsis</taxon>
    </lineage>
</organism>
<evidence type="ECO:0000313" key="4">
    <source>
        <dbReference type="Proteomes" id="UP000027135"/>
    </source>
</evidence>
<dbReference type="eggNOG" id="ENOG502S4ER">
    <property type="taxonomic scope" value="Eukaryota"/>
</dbReference>
<reference evidence="3 4" key="1">
    <citation type="journal article" date="2014" name="Nat. Commun.">
        <title>Molecular traces of alternative social organization in a termite genome.</title>
        <authorList>
            <person name="Terrapon N."/>
            <person name="Li C."/>
            <person name="Robertson H.M."/>
            <person name="Ji L."/>
            <person name="Meng X."/>
            <person name="Booth W."/>
            <person name="Chen Z."/>
            <person name="Childers C.P."/>
            <person name="Glastad K.M."/>
            <person name="Gokhale K."/>
            <person name="Gowin J."/>
            <person name="Gronenberg W."/>
            <person name="Hermansen R.A."/>
            <person name="Hu H."/>
            <person name="Hunt B.G."/>
            <person name="Huylmans A.K."/>
            <person name="Khalil S.M."/>
            <person name="Mitchell R.D."/>
            <person name="Munoz-Torres M.C."/>
            <person name="Mustard J.A."/>
            <person name="Pan H."/>
            <person name="Reese J.T."/>
            <person name="Scharf M.E."/>
            <person name="Sun F."/>
            <person name="Vogel H."/>
            <person name="Xiao J."/>
            <person name="Yang W."/>
            <person name="Yang Z."/>
            <person name="Yang Z."/>
            <person name="Zhou J."/>
            <person name="Zhu J."/>
            <person name="Brent C.S."/>
            <person name="Elsik C.G."/>
            <person name="Goodisman M.A."/>
            <person name="Liberles D.A."/>
            <person name="Roe R.M."/>
            <person name="Vargo E.L."/>
            <person name="Vilcinskas A."/>
            <person name="Wang J."/>
            <person name="Bornberg-Bauer E."/>
            <person name="Korb J."/>
            <person name="Zhang G."/>
            <person name="Liebig J."/>
        </authorList>
    </citation>
    <scope>NUCLEOTIDE SEQUENCE [LARGE SCALE GENOMIC DNA]</scope>
    <source>
        <tissue evidence="3">Whole organism</tissue>
    </source>
</reference>
<feature type="compositionally biased region" description="Low complexity" evidence="1">
    <location>
        <begin position="320"/>
        <end position="329"/>
    </location>
</feature>
<evidence type="ECO:0000256" key="1">
    <source>
        <dbReference type="SAM" id="MobiDB-lite"/>
    </source>
</evidence>
<dbReference type="OMA" id="HGTQHFI"/>
<dbReference type="FunCoup" id="A0A067R2J8">
    <property type="interactions" value="4"/>
</dbReference>
<dbReference type="OrthoDB" id="8188596at2759"/>
<evidence type="ECO:0000256" key="2">
    <source>
        <dbReference type="SAM" id="Phobius"/>
    </source>
</evidence>
<dbReference type="Proteomes" id="UP000027135">
    <property type="component" value="Unassembled WGS sequence"/>
</dbReference>
<dbReference type="EMBL" id="KK852747">
    <property type="protein sequence ID" value="KDR17248.1"/>
    <property type="molecule type" value="Genomic_DNA"/>
</dbReference>
<dbReference type="InParanoid" id="A0A067R2J8"/>
<keyword evidence="2" id="KW-1133">Transmembrane helix</keyword>
<keyword evidence="2" id="KW-0812">Transmembrane</keyword>
<feature type="transmembrane region" description="Helical" evidence="2">
    <location>
        <begin position="80"/>
        <end position="103"/>
    </location>
</feature>
<accession>A0A067R2J8</accession>